<evidence type="ECO:0000313" key="1">
    <source>
        <dbReference type="EMBL" id="RTI20608.1"/>
    </source>
</evidence>
<dbReference type="AlphaFoldDB" id="A0A430V6T4"/>
<dbReference type="Proteomes" id="UP000288073">
    <property type="component" value="Unassembled WGS sequence"/>
</dbReference>
<name>A0A430V6T4_THESC</name>
<accession>A0A430V6T4</accession>
<dbReference type="RefSeq" id="WP_126206260.1">
    <property type="nucleotide sequence ID" value="NZ_PEMN01000025.1"/>
</dbReference>
<gene>
    <name evidence="1" type="ORF">CSW23_01250</name>
</gene>
<evidence type="ECO:0000313" key="2">
    <source>
        <dbReference type="Proteomes" id="UP000288073"/>
    </source>
</evidence>
<organism evidence="1 2">
    <name type="scientific">Thermus scotoductus</name>
    <dbReference type="NCBI Taxonomy" id="37636"/>
    <lineage>
        <taxon>Bacteria</taxon>
        <taxon>Thermotogati</taxon>
        <taxon>Deinococcota</taxon>
        <taxon>Deinococci</taxon>
        <taxon>Thermales</taxon>
        <taxon>Thermaceae</taxon>
        <taxon>Thermus</taxon>
    </lineage>
</organism>
<reference evidence="1 2" key="1">
    <citation type="journal article" date="2019" name="Extremophiles">
        <title>Biogeography of thermophiles and predominance of Thermus scotoductus in domestic water heaters.</title>
        <authorList>
            <person name="Wilpiszeski R.L."/>
            <person name="Zhang Z."/>
            <person name="House C.H."/>
        </authorList>
    </citation>
    <scope>NUCLEOTIDE SEQUENCE [LARGE SCALE GENOMIC DNA]</scope>
    <source>
        <strain evidence="1 2">10_S10</strain>
    </source>
</reference>
<dbReference type="EMBL" id="PEMN01000025">
    <property type="protein sequence ID" value="RTI20608.1"/>
    <property type="molecule type" value="Genomic_DNA"/>
</dbReference>
<proteinExistence type="predicted"/>
<comment type="caution">
    <text evidence="1">The sequence shown here is derived from an EMBL/GenBank/DDBJ whole genome shotgun (WGS) entry which is preliminary data.</text>
</comment>
<protein>
    <submittedName>
        <fullName evidence="1">Uncharacterized protein</fullName>
    </submittedName>
</protein>
<sequence>MSALKEFVAALTLTFMRDRVRRAQHAQTQEERERLEGEAIQAFLDTIKLFELEREEVFRYFPFTYLDTFPPEFLRRLSMALETHSPGKEPLG</sequence>